<comment type="caution">
    <text evidence="1">The sequence shown here is derived from an EMBL/GenBank/DDBJ whole genome shotgun (WGS) entry which is preliminary data.</text>
</comment>
<reference evidence="1 2" key="1">
    <citation type="journal article" date="2022" name="bioRxiv">
        <title>An ancient truncated duplication of the anti-Mullerian hormone receptor type 2 gene is a potential conserved master sex determinant in the Pangasiidae catfish family.</title>
        <authorList>
            <person name="Wen M."/>
            <person name="Pan Q."/>
            <person name="Jouanno E."/>
            <person name="Montfort J."/>
            <person name="Zahm M."/>
            <person name="Cabau C."/>
            <person name="Klopp C."/>
            <person name="Iampietro C."/>
            <person name="Roques C."/>
            <person name="Bouchez O."/>
            <person name="Castinel A."/>
            <person name="Donnadieu C."/>
            <person name="Parrinello H."/>
            <person name="Poncet C."/>
            <person name="Belmonte E."/>
            <person name="Gautier V."/>
            <person name="Avarre J.-C."/>
            <person name="Dugue R."/>
            <person name="Gustiano R."/>
            <person name="Ha T.T.T."/>
            <person name="Campet M."/>
            <person name="Sriphairoj K."/>
            <person name="Ribolli J."/>
            <person name="de Almeida F.L."/>
            <person name="Desvignes T."/>
            <person name="Postlethwait J.H."/>
            <person name="Bucao C.F."/>
            <person name="Robinson-Rechavi M."/>
            <person name="Bobe J."/>
            <person name="Herpin A."/>
            <person name="Guiguen Y."/>
        </authorList>
    </citation>
    <scope>NUCLEOTIDE SEQUENCE [LARGE SCALE GENOMIC DNA]</scope>
    <source>
        <strain evidence="1">YG-Dec2019</strain>
    </source>
</reference>
<gene>
    <name evidence="1" type="ORF">PGIGA_G00064300</name>
</gene>
<name>A0ACC5X6N0_PANGG</name>
<sequence length="339" mass="39062">MASATHAFDQTFIFNVLPNRKFTFLEDSRVSELLMKWSMLGRISVQAFNFDQVFQSYMKNDFALNFFQDPCVKNNLRVLDTSGMWKPLGRDVTHVDVELVPCTKVSVDIFDPVFSSGIVHPSGHIAKCFHEVHLDFDELRMMLLEEDSDNYHVVSPCDRQEFLFRLFKHIVLGGELCQYEDVISPYIETAKTIYKDLVSVQKDSDTKMISVVSTILKVSAYDDYGLCYPSGRDNEQTFTYLCIDPFKRHVVCVQKVHYGALTALLSHPGFPCGGVFSAYVNRSVSHFESQEKKGRRQESTVYSFIYRPYVVTAPLKQRGFSYQIKPLSFKEHIFISKLY</sequence>
<dbReference type="EMBL" id="CM040468">
    <property type="protein sequence ID" value="MCI4386601.1"/>
    <property type="molecule type" value="Genomic_DNA"/>
</dbReference>
<keyword evidence="2" id="KW-1185">Reference proteome</keyword>
<evidence type="ECO:0000313" key="1">
    <source>
        <dbReference type="EMBL" id="MCI4386601.1"/>
    </source>
</evidence>
<organism evidence="1 2">
    <name type="scientific">Pangasianodon gigas</name>
    <name type="common">Mekong giant catfish</name>
    <name type="synonym">Pangasius gigas</name>
    <dbReference type="NCBI Taxonomy" id="30993"/>
    <lineage>
        <taxon>Eukaryota</taxon>
        <taxon>Metazoa</taxon>
        <taxon>Chordata</taxon>
        <taxon>Craniata</taxon>
        <taxon>Vertebrata</taxon>
        <taxon>Euteleostomi</taxon>
        <taxon>Actinopterygii</taxon>
        <taxon>Neopterygii</taxon>
        <taxon>Teleostei</taxon>
        <taxon>Ostariophysi</taxon>
        <taxon>Siluriformes</taxon>
        <taxon>Pangasiidae</taxon>
        <taxon>Pangasianodon</taxon>
    </lineage>
</organism>
<dbReference type="Proteomes" id="UP000829447">
    <property type="component" value="Linkage Group LG15"/>
</dbReference>
<proteinExistence type="predicted"/>
<evidence type="ECO:0000313" key="2">
    <source>
        <dbReference type="Proteomes" id="UP000829447"/>
    </source>
</evidence>
<protein>
    <submittedName>
        <fullName evidence="1">Uncharacterized protein</fullName>
    </submittedName>
</protein>
<accession>A0ACC5X6N0</accession>